<comment type="catalytic activity">
    <reaction evidence="17">
        <text>L-threonyl-[protein] + ATP = O-phospho-L-threonyl-[protein] + ADP + H(+)</text>
        <dbReference type="Rhea" id="RHEA:46608"/>
        <dbReference type="Rhea" id="RHEA-COMP:11060"/>
        <dbReference type="Rhea" id="RHEA-COMP:11605"/>
        <dbReference type="ChEBI" id="CHEBI:15378"/>
        <dbReference type="ChEBI" id="CHEBI:30013"/>
        <dbReference type="ChEBI" id="CHEBI:30616"/>
        <dbReference type="ChEBI" id="CHEBI:61977"/>
        <dbReference type="ChEBI" id="CHEBI:456216"/>
        <dbReference type="EC" id="2.7.11.1"/>
    </reaction>
</comment>
<dbReference type="FunFam" id="3.80.10.10:FF:000400">
    <property type="entry name" value="Nuclear pore complex protein NUP107"/>
    <property type="match status" value="1"/>
</dbReference>
<accession>A0A1U7ZVX8</accession>
<dbReference type="RefSeq" id="XP_010256368.1">
    <property type="nucleotide sequence ID" value="XM_010258066.2"/>
</dbReference>
<dbReference type="FunFam" id="1.10.510.10:FF:000445">
    <property type="entry name" value="MDIS1-interacting receptor like kinase 2"/>
    <property type="match status" value="1"/>
</dbReference>
<dbReference type="InterPro" id="IPR003591">
    <property type="entry name" value="Leu-rich_rpt_typical-subtyp"/>
</dbReference>
<reference evidence="21" key="1">
    <citation type="submission" date="2025-08" db="UniProtKB">
        <authorList>
            <consortium name="RefSeq"/>
        </authorList>
    </citation>
    <scope>IDENTIFICATION</scope>
</reference>
<dbReference type="SMART" id="SM00369">
    <property type="entry name" value="LRR_TYP"/>
    <property type="match status" value="8"/>
</dbReference>
<dbReference type="Pfam" id="PF13855">
    <property type="entry name" value="LRR_8"/>
    <property type="match status" value="2"/>
</dbReference>
<organism evidence="20 21">
    <name type="scientific">Nelumbo nucifera</name>
    <name type="common">Sacred lotus</name>
    <dbReference type="NCBI Taxonomy" id="4432"/>
    <lineage>
        <taxon>Eukaryota</taxon>
        <taxon>Viridiplantae</taxon>
        <taxon>Streptophyta</taxon>
        <taxon>Embryophyta</taxon>
        <taxon>Tracheophyta</taxon>
        <taxon>Spermatophyta</taxon>
        <taxon>Magnoliopsida</taxon>
        <taxon>Proteales</taxon>
        <taxon>Nelumbonaceae</taxon>
        <taxon>Nelumbo</taxon>
    </lineage>
</organism>
<dbReference type="PANTHER" id="PTHR48053">
    <property type="entry name" value="LEUCINE RICH REPEAT FAMILY PROTEIN, EXPRESSED"/>
    <property type="match status" value="1"/>
</dbReference>
<dbReference type="InterPro" id="IPR000719">
    <property type="entry name" value="Prot_kinase_dom"/>
</dbReference>
<dbReference type="SUPFAM" id="SSF56112">
    <property type="entry name" value="Protein kinase-like (PK-like)"/>
    <property type="match status" value="1"/>
</dbReference>
<evidence type="ECO:0000256" key="15">
    <source>
        <dbReference type="ARBA" id="ARBA00023170"/>
    </source>
</evidence>
<evidence type="ECO:0000256" key="13">
    <source>
        <dbReference type="ARBA" id="ARBA00022989"/>
    </source>
</evidence>
<dbReference type="Proteomes" id="UP000189703">
    <property type="component" value="Unplaced"/>
</dbReference>
<dbReference type="SUPFAM" id="SSF52047">
    <property type="entry name" value="RNI-like"/>
    <property type="match status" value="2"/>
</dbReference>
<dbReference type="EC" id="2.7.11.1" evidence="2"/>
<keyword evidence="15" id="KW-0675">Receptor</keyword>
<dbReference type="GO" id="GO:0009755">
    <property type="term" value="P:hormone-mediated signaling pathway"/>
    <property type="evidence" value="ECO:0000318"/>
    <property type="project" value="GO_Central"/>
</dbReference>
<dbReference type="FunFam" id="3.30.200.20:FF:000309">
    <property type="entry name" value="Leucine-rich repeat receptor protein kinase MSP1"/>
    <property type="match status" value="1"/>
</dbReference>
<keyword evidence="11" id="KW-0418">Kinase</keyword>
<dbReference type="GO" id="GO:0038023">
    <property type="term" value="F:signaling receptor activity"/>
    <property type="evidence" value="ECO:0000318"/>
    <property type="project" value="GO_Central"/>
</dbReference>
<dbReference type="SMART" id="SM00365">
    <property type="entry name" value="LRR_SD22"/>
    <property type="match status" value="4"/>
</dbReference>
<comment type="catalytic activity">
    <reaction evidence="18">
        <text>L-seryl-[protein] + ATP = O-phospho-L-seryl-[protein] + ADP + H(+)</text>
        <dbReference type="Rhea" id="RHEA:17989"/>
        <dbReference type="Rhea" id="RHEA-COMP:9863"/>
        <dbReference type="Rhea" id="RHEA-COMP:11604"/>
        <dbReference type="ChEBI" id="CHEBI:15378"/>
        <dbReference type="ChEBI" id="CHEBI:29999"/>
        <dbReference type="ChEBI" id="CHEBI:30616"/>
        <dbReference type="ChEBI" id="CHEBI:83421"/>
        <dbReference type="ChEBI" id="CHEBI:456216"/>
        <dbReference type="EC" id="2.7.11.1"/>
    </reaction>
</comment>
<keyword evidence="12" id="KW-0067">ATP-binding</keyword>
<keyword evidence="20" id="KW-1185">Reference proteome</keyword>
<gene>
    <name evidence="21" type="primary">LOC104596780</name>
</gene>
<evidence type="ECO:0000313" key="20">
    <source>
        <dbReference type="Proteomes" id="UP000189703"/>
    </source>
</evidence>
<evidence type="ECO:0000256" key="2">
    <source>
        <dbReference type="ARBA" id="ARBA00012513"/>
    </source>
</evidence>
<evidence type="ECO:0000256" key="9">
    <source>
        <dbReference type="ARBA" id="ARBA00022737"/>
    </source>
</evidence>
<evidence type="ECO:0000256" key="17">
    <source>
        <dbReference type="ARBA" id="ARBA00047899"/>
    </source>
</evidence>
<dbReference type="GO" id="GO:0004674">
    <property type="term" value="F:protein serine/threonine kinase activity"/>
    <property type="evidence" value="ECO:0007669"/>
    <property type="project" value="UniProtKB-KW"/>
</dbReference>
<dbReference type="PROSITE" id="PS50011">
    <property type="entry name" value="PROTEIN_KINASE_DOM"/>
    <property type="match status" value="1"/>
</dbReference>
<dbReference type="InterPro" id="IPR011009">
    <property type="entry name" value="Kinase-like_dom_sf"/>
</dbReference>
<dbReference type="PANTHER" id="PTHR48053:SF126">
    <property type="entry name" value="MDIS1-INTERACTING RECEPTOR LIKE KINASE 2-LIKE ISOFORM X1"/>
    <property type="match status" value="1"/>
</dbReference>
<evidence type="ECO:0000256" key="7">
    <source>
        <dbReference type="ARBA" id="ARBA00022692"/>
    </source>
</evidence>
<comment type="subcellular location">
    <subcellularLocation>
        <location evidence="1">Membrane</location>
        <topology evidence="1">Single-pass type I membrane protein</topology>
    </subcellularLocation>
</comment>
<keyword evidence="5" id="KW-0433">Leucine-rich repeat</keyword>
<keyword evidence="9" id="KW-0677">Repeat</keyword>
<sequence length="823" mass="91376">MASSILLEIVASWSILVVFVVSGSEPSGEAQSLLNWKASLSTYSQLDSWNNNTHSSPCQWYGISCNKAGSVTSISLSSSFLKGKLDNLNFSSFPNLAHLVLSYNLLEGAIPTDIASLSKLTHLDLSINYLSGTLPRSLCNLTHILEFDVRWNDLTGDIDSNLFRNWPKLTYLDLSMNHLSGILPLSLANLTQISRLYLYKNVLTGELDPNLFGKWKKLFDLQLQSNQFTGSIPREIGTLTNLKHLDLSENKLSGSIPKQLGNCSSLTSLQLQSNQFTGSIPREIGTLTNLKHLDLSENKLSGSIPKQLGNCSSLTSLLLQSNQFTGSIPREIGILTNLNYLNLSENKLSGSIPEQLGNCSTLWELSFAHNNLTGKIPLQICNLKHLATLDLKNNSIDGRIPIELGRLQLDYLDLSYNKLYGTIPPNLFGRCIFISLSYNNLKGSLSNNEGCILKEKGLSRRKKILIISSAVLCCLFGALMVARFTFLYWKKKGGMKRKARAGKHGDLFSIWNFDVNTAYKHIIKATKNFDSKFCIGSGSCGTVYKAAVQPGKVVAVKKLHSMKSQEIVDDTSLRNEASMLGTIRHRNIVKLHAFCEHPKCKFLIYEYIERGSLAAMLHNDVEAAALDWVKRLNIIKGVAHALFYMHHGCSPPIVHRDMSSKNILLDSEFEARVSDFGTARLLNPYSSNRSILVGTYGYIAPELAYTMAVTEKCDVYSFGVVVLETIMGRHPGELISSLSSLVARDLLVKDVLDPRLMPPMDQIAQDVIYVIMLASTCLRSDPKFRPTMQKVSQELANRRHSFAQPIDVLSLHQLKDLGMCIIG</sequence>
<keyword evidence="4" id="KW-0597">Phosphoprotein</keyword>
<evidence type="ECO:0000256" key="4">
    <source>
        <dbReference type="ARBA" id="ARBA00022553"/>
    </source>
</evidence>
<dbReference type="eggNOG" id="ENOG502R960">
    <property type="taxonomic scope" value="Eukaryota"/>
</dbReference>
<dbReference type="InterPro" id="IPR008266">
    <property type="entry name" value="Tyr_kinase_AS"/>
</dbReference>
<evidence type="ECO:0000256" key="14">
    <source>
        <dbReference type="ARBA" id="ARBA00023136"/>
    </source>
</evidence>
<dbReference type="AlphaFoldDB" id="A0A1U7ZVX8"/>
<dbReference type="OMA" id="NENMLEG"/>
<name>A0A1U7ZVX8_NELNU</name>
<keyword evidence="16" id="KW-0325">Glycoprotein</keyword>
<dbReference type="Gene3D" id="3.30.200.20">
    <property type="entry name" value="Phosphorylase Kinase, domain 1"/>
    <property type="match status" value="1"/>
</dbReference>
<dbReference type="GO" id="GO:0005524">
    <property type="term" value="F:ATP binding"/>
    <property type="evidence" value="ECO:0007669"/>
    <property type="project" value="UniProtKB-KW"/>
</dbReference>
<keyword evidence="14" id="KW-0472">Membrane</keyword>
<evidence type="ECO:0000256" key="5">
    <source>
        <dbReference type="ARBA" id="ARBA00022614"/>
    </source>
</evidence>
<dbReference type="GO" id="GO:0005886">
    <property type="term" value="C:plasma membrane"/>
    <property type="evidence" value="ECO:0000318"/>
    <property type="project" value="GO_Central"/>
</dbReference>
<dbReference type="GO" id="GO:0009791">
    <property type="term" value="P:post-embryonic development"/>
    <property type="evidence" value="ECO:0007669"/>
    <property type="project" value="UniProtKB-ARBA"/>
</dbReference>
<evidence type="ECO:0000256" key="16">
    <source>
        <dbReference type="ARBA" id="ARBA00023180"/>
    </source>
</evidence>
<evidence type="ECO:0000256" key="12">
    <source>
        <dbReference type="ARBA" id="ARBA00022840"/>
    </source>
</evidence>
<dbReference type="GeneID" id="104596780"/>
<evidence type="ECO:0000256" key="1">
    <source>
        <dbReference type="ARBA" id="ARBA00004479"/>
    </source>
</evidence>
<evidence type="ECO:0000256" key="11">
    <source>
        <dbReference type="ARBA" id="ARBA00022777"/>
    </source>
</evidence>
<dbReference type="InterPro" id="IPR032675">
    <property type="entry name" value="LRR_dom_sf"/>
</dbReference>
<evidence type="ECO:0000256" key="6">
    <source>
        <dbReference type="ARBA" id="ARBA00022679"/>
    </source>
</evidence>
<dbReference type="PRINTS" id="PR00019">
    <property type="entry name" value="LEURICHRPT"/>
</dbReference>
<dbReference type="OrthoDB" id="676979at2759"/>
<keyword evidence="10" id="KW-0547">Nucleotide-binding</keyword>
<protein>
    <recommendedName>
        <fullName evidence="2">non-specific serine/threonine protein kinase</fullName>
        <ecNumber evidence="2">2.7.11.1</ecNumber>
    </recommendedName>
</protein>
<proteinExistence type="predicted"/>
<dbReference type="Pfam" id="PF00069">
    <property type="entry name" value="Pkinase"/>
    <property type="match status" value="1"/>
</dbReference>
<dbReference type="InterPro" id="IPR051716">
    <property type="entry name" value="Plant_RL_S/T_kinase"/>
</dbReference>
<evidence type="ECO:0000256" key="3">
    <source>
        <dbReference type="ARBA" id="ARBA00022527"/>
    </source>
</evidence>
<dbReference type="FunFam" id="3.80.10.10:FF:000233">
    <property type="entry name" value="Leucine-rich repeat receptor-like protein kinase TDR"/>
    <property type="match status" value="1"/>
</dbReference>
<dbReference type="KEGG" id="nnu:104596780"/>
<dbReference type="InterPro" id="IPR001611">
    <property type="entry name" value="Leu-rich_rpt"/>
</dbReference>
<dbReference type="PROSITE" id="PS00109">
    <property type="entry name" value="PROTEIN_KINASE_TYR"/>
    <property type="match status" value="1"/>
</dbReference>
<dbReference type="Gene3D" id="1.10.510.10">
    <property type="entry name" value="Transferase(Phosphotransferase) domain 1"/>
    <property type="match status" value="1"/>
</dbReference>
<evidence type="ECO:0000259" key="19">
    <source>
        <dbReference type="PROSITE" id="PS50011"/>
    </source>
</evidence>
<dbReference type="PROSITE" id="PS51450">
    <property type="entry name" value="LRR"/>
    <property type="match status" value="1"/>
</dbReference>
<dbReference type="Pfam" id="PF00560">
    <property type="entry name" value="LRR_1"/>
    <property type="match status" value="6"/>
</dbReference>
<dbReference type="Gene3D" id="3.80.10.10">
    <property type="entry name" value="Ribonuclease Inhibitor"/>
    <property type="match status" value="3"/>
</dbReference>
<evidence type="ECO:0000256" key="10">
    <source>
        <dbReference type="ARBA" id="ARBA00022741"/>
    </source>
</evidence>
<evidence type="ECO:0000256" key="8">
    <source>
        <dbReference type="ARBA" id="ARBA00022729"/>
    </source>
</evidence>
<keyword evidence="6" id="KW-0808">Transferase</keyword>
<keyword evidence="13" id="KW-1133">Transmembrane helix</keyword>
<dbReference type="InterPro" id="IPR013210">
    <property type="entry name" value="LRR_N_plant-typ"/>
</dbReference>
<dbReference type="Pfam" id="PF08263">
    <property type="entry name" value="LRRNT_2"/>
    <property type="match status" value="1"/>
</dbReference>
<evidence type="ECO:0000313" key="21">
    <source>
        <dbReference type="RefSeq" id="XP_010256368.1"/>
    </source>
</evidence>
<keyword evidence="3" id="KW-0723">Serine/threonine-protein kinase</keyword>
<dbReference type="STRING" id="4432.A0A1U7ZVX8"/>
<keyword evidence="8" id="KW-0732">Signal</keyword>
<evidence type="ECO:0000256" key="18">
    <source>
        <dbReference type="ARBA" id="ARBA00048679"/>
    </source>
</evidence>
<feature type="domain" description="Protein kinase" evidence="19">
    <location>
        <begin position="529"/>
        <end position="803"/>
    </location>
</feature>
<keyword evidence="7" id="KW-0812">Transmembrane</keyword>